<feature type="compositionally biased region" description="Polar residues" evidence="1">
    <location>
        <begin position="70"/>
        <end position="81"/>
    </location>
</feature>
<dbReference type="EMBL" id="HBFR01023787">
    <property type="protein sequence ID" value="CAD8889866.1"/>
    <property type="molecule type" value="Transcribed_RNA"/>
</dbReference>
<proteinExistence type="predicted"/>
<protein>
    <submittedName>
        <fullName evidence="2">Uncharacterized protein</fullName>
    </submittedName>
</protein>
<feature type="region of interest" description="Disordered" evidence="1">
    <location>
        <begin position="55"/>
        <end position="97"/>
    </location>
</feature>
<dbReference type="AlphaFoldDB" id="A0A7S1BJX7"/>
<reference evidence="2" key="1">
    <citation type="submission" date="2021-01" db="EMBL/GenBank/DDBJ databases">
        <authorList>
            <person name="Corre E."/>
            <person name="Pelletier E."/>
            <person name="Niang G."/>
            <person name="Scheremetjew M."/>
            <person name="Finn R."/>
            <person name="Kale V."/>
            <person name="Holt S."/>
            <person name="Cochrane G."/>
            <person name="Meng A."/>
            <person name="Brown T."/>
            <person name="Cohen L."/>
        </authorList>
    </citation>
    <scope>NUCLEOTIDE SEQUENCE</scope>
    <source>
        <strain evidence="2">308</strain>
    </source>
</reference>
<organism evidence="2">
    <name type="scientific">Corethron hystrix</name>
    <dbReference type="NCBI Taxonomy" id="216773"/>
    <lineage>
        <taxon>Eukaryota</taxon>
        <taxon>Sar</taxon>
        <taxon>Stramenopiles</taxon>
        <taxon>Ochrophyta</taxon>
        <taxon>Bacillariophyta</taxon>
        <taxon>Coscinodiscophyceae</taxon>
        <taxon>Corethrophycidae</taxon>
        <taxon>Corethrales</taxon>
        <taxon>Corethraceae</taxon>
        <taxon>Corethron</taxon>
    </lineage>
</organism>
<accession>A0A7S1BJX7</accession>
<feature type="region of interest" description="Disordered" evidence="1">
    <location>
        <begin position="284"/>
        <end position="316"/>
    </location>
</feature>
<gene>
    <name evidence="2" type="ORF">CHYS00102_LOCUS17071</name>
</gene>
<feature type="region of interest" description="Disordered" evidence="1">
    <location>
        <begin position="881"/>
        <end position="913"/>
    </location>
</feature>
<sequence>MVEEQLAPICLEGLAAVVRSLDLEERGDLALLSCLCLLRVCVSFLRCKTGGDDQDIGLESNGGGEDVSTLPPNANIDQEASATDADPGSNAGTGEDTFVDDDELMAIDIDALVRRSRLHHGAAPSANQEEEMTAPSPPHIFGDISNFLQQCLLASRPSVIYAIRAPSATTFSNTQYVISNGGRALCARHTASLCTILAEIRTLPAAATRLLEPLREALADPTEGPEGDLAQVCSARHTFLLQTCRLATDQSVVRDVLGNDAATLAEAAADALWDAKVLEPFAPARRGREEGAAAGRPNDPDRDAQGIGSTDGRGGSVEESCHVLLSRNIWSFCRHIGRIMTQRASETEDNVRHWGDIVVRHVAYFAEPDDARHTDNDASWRRTLNTLAAFPRPSLESECLKRFVLAHALTEALRPPGGTDPSVISRHVSALIPSALGSLRSLAESVGYFEGSVVHGDDRGRRRRHAEAQVAFRSFAEAAVPLFLRILGRVGSTSSGPLGTCASLLRDLVHLHGAAENDTAAQGHGKSAAGLSTALSKIYWDMNAAIFKSTVLTAMMHAIVAACLKYKNRDLMLHFALGLSGSDTADVRVMSQVHHHFERFYAALERSPAEVLDNSLRDFALRTGRDLGDGRTPSLSSPCVGAEGNSLRAAIRGHMVASEDHECPREVTALCCFRETLLRKYIVPRLLSATFSVEGKVFLLWVLEGMLRNGANAASSPENGPGSAEFRTALWNPDDVFHVLRAVRACLLEQMGFFSIYHTLVESAYIVLKELLQRPIPGREPLQTYANAVGNTAVGRDAPLLTYVEKVAVWAARLGAILTATEGNTHLVVMRAALRCARQRGEEGELFPLSDDGLQIMERALFGKGTGLEGSRVSTVRNVYARSRRGEHRGTGGNSVGSVQDGDASSGPLEEERWEVDVGTKRAIARFMDILP</sequence>
<evidence type="ECO:0000256" key="1">
    <source>
        <dbReference type="SAM" id="MobiDB-lite"/>
    </source>
</evidence>
<name>A0A7S1BJX7_9STRA</name>
<evidence type="ECO:0000313" key="2">
    <source>
        <dbReference type="EMBL" id="CAD8889866.1"/>
    </source>
</evidence>